<accession>A5E702</accession>
<dbReference type="Proteomes" id="UP000001996">
    <property type="component" value="Unassembled WGS sequence"/>
</dbReference>
<protein>
    <submittedName>
        <fullName evidence="2">Uncharacterized protein</fullName>
    </submittedName>
</protein>
<sequence length="155" mass="18117">MHFFYAIESLNNRVILQVAQPTMSLSLLWSAHLYWALPHLALFFRSFFVLFCSSSVYGEKREGRGEEKGGGRNSLCCALPRFAFLCHAMLRYAIRHAILCYVMLCYALLHHTNVHTRVHPKVKKKKKNRLLEKMELKNNKKKKIDIAKRNCAFPF</sequence>
<keyword evidence="1" id="KW-1133">Transmembrane helix</keyword>
<feature type="transmembrane region" description="Helical" evidence="1">
    <location>
        <begin position="92"/>
        <end position="109"/>
    </location>
</feature>
<dbReference type="VEuPathDB" id="FungiDB:LELG_05391"/>
<dbReference type="HOGENOM" id="CLU_1695810_0_0_1"/>
<organism evidence="2 3">
    <name type="scientific">Lodderomyces elongisporus (strain ATCC 11503 / CBS 2605 / JCM 1781 / NBRC 1676 / NRRL YB-4239)</name>
    <name type="common">Yeast</name>
    <name type="synonym">Saccharomyces elongisporus</name>
    <dbReference type="NCBI Taxonomy" id="379508"/>
    <lineage>
        <taxon>Eukaryota</taxon>
        <taxon>Fungi</taxon>
        <taxon>Dikarya</taxon>
        <taxon>Ascomycota</taxon>
        <taxon>Saccharomycotina</taxon>
        <taxon>Pichiomycetes</taxon>
        <taxon>Debaryomycetaceae</taxon>
        <taxon>Candida/Lodderomyces clade</taxon>
        <taxon>Lodderomyces</taxon>
    </lineage>
</organism>
<keyword evidence="3" id="KW-1185">Reference proteome</keyword>
<dbReference type="InParanoid" id="A5E702"/>
<evidence type="ECO:0000256" key="1">
    <source>
        <dbReference type="SAM" id="Phobius"/>
    </source>
</evidence>
<keyword evidence="1" id="KW-0812">Transmembrane</keyword>
<proteinExistence type="predicted"/>
<name>A5E702_LODEL</name>
<evidence type="ECO:0000313" key="2">
    <source>
        <dbReference type="EMBL" id="EDK47210.1"/>
    </source>
</evidence>
<keyword evidence="1" id="KW-0472">Membrane</keyword>
<evidence type="ECO:0000313" key="3">
    <source>
        <dbReference type="Proteomes" id="UP000001996"/>
    </source>
</evidence>
<dbReference type="EMBL" id="CH981532">
    <property type="protein sequence ID" value="EDK47210.1"/>
    <property type="molecule type" value="Genomic_DNA"/>
</dbReference>
<gene>
    <name evidence="2" type="ORF">LELG_05391</name>
</gene>
<dbReference type="AlphaFoldDB" id="A5E702"/>
<reference evidence="2 3" key="1">
    <citation type="journal article" date="2009" name="Nature">
        <title>Evolution of pathogenicity and sexual reproduction in eight Candida genomes.</title>
        <authorList>
            <person name="Butler G."/>
            <person name="Rasmussen M.D."/>
            <person name="Lin M.F."/>
            <person name="Santos M.A."/>
            <person name="Sakthikumar S."/>
            <person name="Munro C.A."/>
            <person name="Rheinbay E."/>
            <person name="Grabherr M."/>
            <person name="Forche A."/>
            <person name="Reedy J.L."/>
            <person name="Agrafioti I."/>
            <person name="Arnaud M.B."/>
            <person name="Bates S."/>
            <person name="Brown A.J."/>
            <person name="Brunke S."/>
            <person name="Costanzo M.C."/>
            <person name="Fitzpatrick D.A."/>
            <person name="de Groot P.W."/>
            <person name="Harris D."/>
            <person name="Hoyer L.L."/>
            <person name="Hube B."/>
            <person name="Klis F.M."/>
            <person name="Kodira C."/>
            <person name="Lennard N."/>
            <person name="Logue M.E."/>
            <person name="Martin R."/>
            <person name="Neiman A.M."/>
            <person name="Nikolaou E."/>
            <person name="Quail M.A."/>
            <person name="Quinn J."/>
            <person name="Santos M.C."/>
            <person name="Schmitzberger F.F."/>
            <person name="Sherlock G."/>
            <person name="Shah P."/>
            <person name="Silverstein K.A."/>
            <person name="Skrzypek M.S."/>
            <person name="Soll D."/>
            <person name="Staggs R."/>
            <person name="Stansfield I."/>
            <person name="Stumpf M.P."/>
            <person name="Sudbery P.E."/>
            <person name="Srikantha T."/>
            <person name="Zeng Q."/>
            <person name="Berman J."/>
            <person name="Berriman M."/>
            <person name="Heitman J."/>
            <person name="Gow N.A."/>
            <person name="Lorenz M.C."/>
            <person name="Birren B.W."/>
            <person name="Kellis M."/>
            <person name="Cuomo C.A."/>
        </authorList>
    </citation>
    <scope>NUCLEOTIDE SEQUENCE [LARGE SCALE GENOMIC DNA]</scope>
    <source>
        <strain evidence="3">ATCC 11503 / BCRC 21390 / CBS 2605 / JCM 1781 / NBRC 1676 / NRRL YB-4239</strain>
    </source>
</reference>